<comment type="subcellular location">
    <subcellularLocation>
        <location evidence="1">Cell membrane</location>
        <topology evidence="1">Multi-pass membrane protein</topology>
    </subcellularLocation>
</comment>
<evidence type="ECO:0000256" key="4">
    <source>
        <dbReference type="ARBA" id="ARBA00022692"/>
    </source>
</evidence>
<keyword evidence="3" id="KW-1003">Cell membrane</keyword>
<dbReference type="PANTHER" id="PTHR23513">
    <property type="entry name" value="INTEGRAL MEMBRANE EFFLUX PROTEIN-RELATED"/>
    <property type="match status" value="1"/>
</dbReference>
<sequence length="462" mass="48578">MRYRGRRGRGVSTGRRARRPGLGRPFHTLWAATAITNIGDGVVLAAAPLLVASITDNPALVGWSVFVQQLPWLLFSLLSGVYVDRLDRRRLIVAIHLTRATLLGVLAVAVWGDAAGIPLIYTVAFLLGTCETLGDNASASLLPATVRGEDLPRANARFEVLFSVVNQFAAPPLGAALFAVTAAAPFGMNAVTFVVAALLISTLRRSLSTPVRTPARAPEKAPAPGGGQRAVLAEMAEGVRWLWGQPLIRLIALVLTMMNITLTAGLSVLVLYATERLGLSEIGYGLLFSATAAGGLVGALLAARLYERFGPPVLLRSALVLETATHLGLALAGTVWVAGPVLLLFGAHDAVFRVTVRTLRQRAVPDALRGRAESVFMTFARGSAALGALIGGPIVAVFGLTAPFWIALVVMTTVTVIAWRPFGAHRDEAARGGSGGGPVAGQTGRGEEGERPPREVAEPDPR</sequence>
<evidence type="ECO:0000313" key="11">
    <source>
        <dbReference type="Proteomes" id="UP000311713"/>
    </source>
</evidence>
<organism evidence="10 11">
    <name type="scientific">Streptomyces sedi</name>
    <dbReference type="NCBI Taxonomy" id="555059"/>
    <lineage>
        <taxon>Bacteria</taxon>
        <taxon>Bacillati</taxon>
        <taxon>Actinomycetota</taxon>
        <taxon>Actinomycetes</taxon>
        <taxon>Kitasatosporales</taxon>
        <taxon>Streptomycetaceae</taxon>
        <taxon>Streptomyces</taxon>
    </lineage>
</organism>
<dbReference type="CDD" id="cd06173">
    <property type="entry name" value="MFS_MefA_like"/>
    <property type="match status" value="1"/>
</dbReference>
<dbReference type="Pfam" id="PF05977">
    <property type="entry name" value="MFS_3"/>
    <property type="match status" value="1"/>
</dbReference>
<dbReference type="EMBL" id="VDGT01000015">
    <property type="protein sequence ID" value="TNM27932.1"/>
    <property type="molecule type" value="Genomic_DNA"/>
</dbReference>
<evidence type="ECO:0000256" key="6">
    <source>
        <dbReference type="ARBA" id="ARBA00023136"/>
    </source>
</evidence>
<dbReference type="SUPFAM" id="SSF103473">
    <property type="entry name" value="MFS general substrate transporter"/>
    <property type="match status" value="1"/>
</dbReference>
<dbReference type="Gene3D" id="1.20.1250.20">
    <property type="entry name" value="MFS general substrate transporter like domains"/>
    <property type="match status" value="1"/>
</dbReference>
<dbReference type="InterPro" id="IPR020846">
    <property type="entry name" value="MFS_dom"/>
</dbReference>
<feature type="transmembrane region" description="Helical" evidence="8">
    <location>
        <begin position="250"/>
        <end position="272"/>
    </location>
</feature>
<evidence type="ECO:0000256" key="1">
    <source>
        <dbReference type="ARBA" id="ARBA00004651"/>
    </source>
</evidence>
<dbReference type="Proteomes" id="UP000311713">
    <property type="component" value="Unassembled WGS sequence"/>
</dbReference>
<keyword evidence="5 8" id="KW-1133">Transmembrane helix</keyword>
<keyword evidence="4 8" id="KW-0812">Transmembrane</keyword>
<evidence type="ECO:0000259" key="9">
    <source>
        <dbReference type="PROSITE" id="PS50850"/>
    </source>
</evidence>
<evidence type="ECO:0000313" key="10">
    <source>
        <dbReference type="EMBL" id="TNM27932.1"/>
    </source>
</evidence>
<feature type="transmembrane region" description="Helical" evidence="8">
    <location>
        <begin position="284"/>
        <end position="306"/>
    </location>
</feature>
<dbReference type="GO" id="GO:0005886">
    <property type="term" value="C:plasma membrane"/>
    <property type="evidence" value="ECO:0007669"/>
    <property type="project" value="UniProtKB-SubCell"/>
</dbReference>
<protein>
    <submittedName>
        <fullName evidence="10">MFS transporter</fullName>
    </submittedName>
</protein>
<feature type="transmembrane region" description="Helical" evidence="8">
    <location>
        <begin position="28"/>
        <end position="54"/>
    </location>
</feature>
<keyword evidence="2" id="KW-0813">Transport</keyword>
<dbReference type="PROSITE" id="PS50850">
    <property type="entry name" value="MFS"/>
    <property type="match status" value="1"/>
</dbReference>
<feature type="compositionally biased region" description="Basic and acidic residues" evidence="7">
    <location>
        <begin position="445"/>
        <end position="462"/>
    </location>
</feature>
<evidence type="ECO:0000256" key="5">
    <source>
        <dbReference type="ARBA" id="ARBA00022989"/>
    </source>
</evidence>
<reference evidence="10 11" key="1">
    <citation type="submission" date="2019-06" db="EMBL/GenBank/DDBJ databases">
        <title>Draft genome of Streptomyces sedi sp. JCM16909.</title>
        <authorList>
            <person name="Klykleung N."/>
            <person name="Tanasupawat S."/>
            <person name="Kudo T."/>
            <person name="Yuki M."/>
            <person name="Ohkuma M."/>
        </authorList>
    </citation>
    <scope>NUCLEOTIDE SEQUENCE [LARGE SCALE GENOMIC DNA]</scope>
    <source>
        <strain evidence="10 11">JCM 16909</strain>
    </source>
</reference>
<feature type="transmembrane region" description="Helical" evidence="8">
    <location>
        <begin position="60"/>
        <end position="83"/>
    </location>
</feature>
<gene>
    <name evidence="10" type="ORF">FH715_19255</name>
</gene>
<keyword evidence="11" id="KW-1185">Reference proteome</keyword>
<dbReference type="AlphaFoldDB" id="A0A5C4UWA4"/>
<dbReference type="InterPro" id="IPR036259">
    <property type="entry name" value="MFS_trans_sf"/>
</dbReference>
<evidence type="ECO:0000256" key="7">
    <source>
        <dbReference type="SAM" id="MobiDB-lite"/>
    </source>
</evidence>
<dbReference type="RefSeq" id="WP_139647008.1">
    <property type="nucleotide sequence ID" value="NZ_BAAAZS010000017.1"/>
</dbReference>
<feature type="transmembrane region" description="Helical" evidence="8">
    <location>
        <begin position="103"/>
        <end position="127"/>
    </location>
</feature>
<feature type="region of interest" description="Disordered" evidence="7">
    <location>
        <begin position="1"/>
        <end position="20"/>
    </location>
</feature>
<keyword evidence="6 8" id="KW-0472">Membrane</keyword>
<feature type="transmembrane region" description="Helical" evidence="8">
    <location>
        <begin position="175"/>
        <end position="200"/>
    </location>
</feature>
<dbReference type="InterPro" id="IPR010290">
    <property type="entry name" value="TM_effector"/>
</dbReference>
<feature type="region of interest" description="Disordered" evidence="7">
    <location>
        <begin position="428"/>
        <end position="462"/>
    </location>
</feature>
<proteinExistence type="predicted"/>
<dbReference type="GO" id="GO:0022857">
    <property type="term" value="F:transmembrane transporter activity"/>
    <property type="evidence" value="ECO:0007669"/>
    <property type="project" value="InterPro"/>
</dbReference>
<evidence type="ECO:0000256" key="2">
    <source>
        <dbReference type="ARBA" id="ARBA00022448"/>
    </source>
</evidence>
<accession>A0A5C4UWA4</accession>
<dbReference type="OrthoDB" id="145388at2"/>
<feature type="domain" description="Major facilitator superfamily (MFS) profile" evidence="9">
    <location>
        <begin position="245"/>
        <end position="462"/>
    </location>
</feature>
<evidence type="ECO:0000256" key="8">
    <source>
        <dbReference type="SAM" id="Phobius"/>
    </source>
</evidence>
<name>A0A5C4UWA4_9ACTN</name>
<dbReference type="PANTHER" id="PTHR23513:SF6">
    <property type="entry name" value="MAJOR FACILITATOR SUPERFAMILY ASSOCIATED DOMAIN-CONTAINING PROTEIN"/>
    <property type="match status" value="1"/>
</dbReference>
<evidence type="ECO:0000256" key="3">
    <source>
        <dbReference type="ARBA" id="ARBA00022475"/>
    </source>
</evidence>
<comment type="caution">
    <text evidence="10">The sequence shown here is derived from an EMBL/GenBank/DDBJ whole genome shotgun (WGS) entry which is preliminary data.</text>
</comment>